<evidence type="ECO:0000313" key="2">
    <source>
        <dbReference type="Proteomes" id="UP001627154"/>
    </source>
</evidence>
<protein>
    <submittedName>
        <fullName evidence="1">Uncharacterized protein</fullName>
    </submittedName>
</protein>
<reference evidence="1 2" key="1">
    <citation type="journal article" date="2024" name="bioRxiv">
        <title>A reference genome for Trichogramma kaykai: A tiny desert-dwelling parasitoid wasp with competing sex-ratio distorters.</title>
        <authorList>
            <person name="Culotta J."/>
            <person name="Lindsey A.R."/>
        </authorList>
    </citation>
    <scope>NUCLEOTIDE SEQUENCE [LARGE SCALE GENOMIC DNA]</scope>
    <source>
        <strain evidence="1 2">KSX58</strain>
    </source>
</reference>
<comment type="caution">
    <text evidence="1">The sequence shown here is derived from an EMBL/GenBank/DDBJ whole genome shotgun (WGS) entry which is preliminary data.</text>
</comment>
<evidence type="ECO:0000313" key="1">
    <source>
        <dbReference type="EMBL" id="KAL3390624.1"/>
    </source>
</evidence>
<dbReference type="EMBL" id="JBJJXI010000117">
    <property type="protein sequence ID" value="KAL3390624.1"/>
    <property type="molecule type" value="Genomic_DNA"/>
</dbReference>
<sequence length="162" mass="18460">MRIINADYTSVSFLTAASSREVDVILKRLSSTSINRKNFSALNWSNESTEKCSDRVAIVSNLWEAKYFLQRTSPSSLASARRVNFQGKELQVATYFNPPLCYLKSTTKRTINGIEADVFLADSKRELDGIELQLFLILAEALNFTYVLRKPRGRYKSVFNNE</sequence>
<dbReference type="Gene3D" id="3.40.190.10">
    <property type="entry name" value="Periplasmic binding protein-like II"/>
    <property type="match status" value="1"/>
</dbReference>
<accession>A0ABD2WD50</accession>
<dbReference type="AlphaFoldDB" id="A0ABD2WD50"/>
<dbReference type="Proteomes" id="UP001627154">
    <property type="component" value="Unassembled WGS sequence"/>
</dbReference>
<keyword evidence="2" id="KW-1185">Reference proteome</keyword>
<proteinExistence type="predicted"/>
<gene>
    <name evidence="1" type="ORF">TKK_014758</name>
</gene>
<organism evidence="1 2">
    <name type="scientific">Trichogramma kaykai</name>
    <dbReference type="NCBI Taxonomy" id="54128"/>
    <lineage>
        <taxon>Eukaryota</taxon>
        <taxon>Metazoa</taxon>
        <taxon>Ecdysozoa</taxon>
        <taxon>Arthropoda</taxon>
        <taxon>Hexapoda</taxon>
        <taxon>Insecta</taxon>
        <taxon>Pterygota</taxon>
        <taxon>Neoptera</taxon>
        <taxon>Endopterygota</taxon>
        <taxon>Hymenoptera</taxon>
        <taxon>Apocrita</taxon>
        <taxon>Proctotrupomorpha</taxon>
        <taxon>Chalcidoidea</taxon>
        <taxon>Trichogrammatidae</taxon>
        <taxon>Trichogramma</taxon>
    </lineage>
</organism>
<name>A0ABD2WD50_9HYME</name>